<evidence type="ECO:0008006" key="4">
    <source>
        <dbReference type="Google" id="ProtNLM"/>
    </source>
</evidence>
<gene>
    <name evidence="2" type="ordered locus">Emtol_2535</name>
</gene>
<evidence type="ECO:0000256" key="1">
    <source>
        <dbReference type="SAM" id="SignalP"/>
    </source>
</evidence>
<proteinExistence type="predicted"/>
<evidence type="ECO:0000313" key="2">
    <source>
        <dbReference type="EMBL" id="AFK03671.1"/>
    </source>
</evidence>
<accession>A0ABN4AN35</accession>
<feature type="signal peptide" evidence="1">
    <location>
        <begin position="1"/>
        <end position="22"/>
    </location>
</feature>
<name>A0ABN4AN35_EMTOG</name>
<keyword evidence="3" id="KW-1185">Reference proteome</keyword>
<dbReference type="EMBL" id="CP002961">
    <property type="protein sequence ID" value="AFK03671.1"/>
    <property type="molecule type" value="Genomic_DNA"/>
</dbReference>
<dbReference type="Proteomes" id="UP000002875">
    <property type="component" value="Chromosome"/>
</dbReference>
<feature type="chain" id="PRO_5045508647" description="Adhesin domain-containing protein" evidence="1">
    <location>
        <begin position="23"/>
        <end position="273"/>
    </location>
</feature>
<keyword evidence="1" id="KW-0732">Signal</keyword>
<dbReference type="RefSeq" id="WP_015029368.1">
    <property type="nucleotide sequence ID" value="NC_018748.1"/>
</dbReference>
<protein>
    <recommendedName>
        <fullName evidence="4">Adhesin domain-containing protein</fullName>
    </recommendedName>
</protein>
<evidence type="ECO:0000313" key="3">
    <source>
        <dbReference type="Proteomes" id="UP000002875"/>
    </source>
</evidence>
<reference evidence="2 3" key="1">
    <citation type="submission" date="2011-07" db="EMBL/GenBank/DDBJ databases">
        <title>The complete genome of chromosome of Emticicia oligotrophica DSM 17448.</title>
        <authorList>
            <consortium name="US DOE Joint Genome Institute (JGI-PGF)"/>
            <person name="Lucas S."/>
            <person name="Han J."/>
            <person name="Lapidus A."/>
            <person name="Bruce D."/>
            <person name="Goodwin L."/>
            <person name="Pitluck S."/>
            <person name="Peters L."/>
            <person name="Kyrpides N."/>
            <person name="Mavromatis K."/>
            <person name="Ivanova N."/>
            <person name="Ovchinnikova G."/>
            <person name="Teshima H."/>
            <person name="Detter J.C."/>
            <person name="Tapia R."/>
            <person name="Han C."/>
            <person name="Land M."/>
            <person name="Hauser L."/>
            <person name="Markowitz V."/>
            <person name="Cheng J.-F."/>
            <person name="Hugenholtz P."/>
            <person name="Woyke T."/>
            <person name="Wu D."/>
            <person name="Tindall B."/>
            <person name="Pomrenke H."/>
            <person name="Brambilla E."/>
            <person name="Klenk H.-P."/>
            <person name="Eisen J.A."/>
        </authorList>
    </citation>
    <scope>NUCLEOTIDE SEQUENCE [LARGE SCALE GENOMIC DNA]</scope>
    <source>
        <strain evidence="2 3">DSM 17448</strain>
    </source>
</reference>
<organism evidence="2 3">
    <name type="scientific">Emticicia oligotrophica (strain DSM 17448 / CIP 109782 / MTCC 6937 / GPTSA100-15)</name>
    <dbReference type="NCBI Taxonomy" id="929562"/>
    <lineage>
        <taxon>Bacteria</taxon>
        <taxon>Pseudomonadati</taxon>
        <taxon>Bacteroidota</taxon>
        <taxon>Cytophagia</taxon>
        <taxon>Cytophagales</taxon>
        <taxon>Leadbetterellaceae</taxon>
        <taxon>Emticicia</taxon>
    </lineage>
</organism>
<sequence length="273" mass="30156">MKTNKIIFSALMLSVSALSTFAQDRDQLIVPLSDPAKEAKINVNLITGSIKVVSYEGKDIIIDAIAPISEKKQSNERTDGMKRISTNDGFELIAREQNNNVNVSIDRVNMKVNLTIKVPRKSSLKLKTINNGDIYVENVSGNHEISNINGEIKMKNISGSVVANTINEDIIINFTDITPNTPMAFTTLNGNVDISFPASLKANVKLKSDMGEVLTDFDIEVDKTPAKIKQTADKEKGLYKIQKDEWTYGKINGGGPEIMMKTMHGDVLIRKLK</sequence>